<feature type="region of interest" description="Disordered" evidence="1">
    <location>
        <begin position="138"/>
        <end position="162"/>
    </location>
</feature>
<keyword evidence="3" id="KW-1185">Reference proteome</keyword>
<organism evidence="2 3">
    <name type="scientific">Colletotrichum lupini</name>
    <dbReference type="NCBI Taxonomy" id="145971"/>
    <lineage>
        <taxon>Eukaryota</taxon>
        <taxon>Fungi</taxon>
        <taxon>Dikarya</taxon>
        <taxon>Ascomycota</taxon>
        <taxon>Pezizomycotina</taxon>
        <taxon>Sordariomycetes</taxon>
        <taxon>Hypocreomycetidae</taxon>
        <taxon>Glomerellales</taxon>
        <taxon>Glomerellaceae</taxon>
        <taxon>Colletotrichum</taxon>
        <taxon>Colletotrichum acutatum species complex</taxon>
    </lineage>
</organism>
<name>A0A9Q8SHM6_9PEZI</name>
<accession>A0A9Q8SHM6</accession>
<proteinExistence type="predicted"/>
<evidence type="ECO:0000313" key="3">
    <source>
        <dbReference type="Proteomes" id="UP000830671"/>
    </source>
</evidence>
<reference evidence="2" key="1">
    <citation type="journal article" date="2021" name="Mol. Plant Microbe Interact.">
        <title>Complete Genome Sequence of the Plant-Pathogenic Fungus Colletotrichum lupini.</title>
        <authorList>
            <person name="Baroncelli R."/>
            <person name="Pensec F."/>
            <person name="Da Lio D."/>
            <person name="Boufleur T."/>
            <person name="Vicente I."/>
            <person name="Sarrocco S."/>
            <person name="Picot A."/>
            <person name="Baraldi E."/>
            <person name="Sukno S."/>
            <person name="Thon M."/>
            <person name="Le Floch G."/>
        </authorList>
    </citation>
    <scope>NUCLEOTIDE SEQUENCE</scope>
    <source>
        <strain evidence="2">IMI 504893</strain>
    </source>
</reference>
<sequence length="162" mass="18194">MRRKKPMLMGDWATECNLDRNRDLWRVEEGGVHPPGPRGATPTRLTLIGELCFKDPPIVSIPRFDSLTREKKGRGRGCRPLLGPKCNKKACLTVVQQPADSHRSGRYRGSEDLLGSFIHWGLWRGTFLPCTVAMRDKRPPGTSPCGSENRAGSRKAREARCR</sequence>
<protein>
    <submittedName>
        <fullName evidence="2">Uncharacterized protein</fullName>
    </submittedName>
</protein>
<dbReference type="GeneID" id="73352079"/>
<gene>
    <name evidence="2" type="ORF">CLUP02_18166</name>
</gene>
<dbReference type="Proteomes" id="UP000830671">
    <property type="component" value="Chromosome 10"/>
</dbReference>
<dbReference type="EMBL" id="CP019472">
    <property type="protein sequence ID" value="UQC76652.1"/>
    <property type="molecule type" value="Genomic_DNA"/>
</dbReference>
<dbReference type="AlphaFoldDB" id="A0A9Q8SHM6"/>
<dbReference type="RefSeq" id="XP_049138293.1">
    <property type="nucleotide sequence ID" value="XM_049297069.1"/>
</dbReference>
<dbReference type="KEGG" id="clup:CLUP02_18166"/>
<evidence type="ECO:0000256" key="1">
    <source>
        <dbReference type="SAM" id="MobiDB-lite"/>
    </source>
</evidence>
<evidence type="ECO:0000313" key="2">
    <source>
        <dbReference type="EMBL" id="UQC76652.1"/>
    </source>
</evidence>